<evidence type="ECO:0000256" key="4">
    <source>
        <dbReference type="ARBA" id="ARBA00022989"/>
    </source>
</evidence>
<keyword evidence="5 7" id="KW-0472">Membrane</keyword>
<feature type="transmembrane region" description="Helical" evidence="7">
    <location>
        <begin position="7"/>
        <end position="26"/>
    </location>
</feature>
<keyword evidence="4 7" id="KW-1133">Transmembrane helix</keyword>
<reference evidence="8 9" key="1">
    <citation type="journal article" date="2016" name="Nat. Commun.">
        <title>Ectomycorrhizal ecology is imprinted in the genome of the dominant symbiotic fungus Cenococcum geophilum.</title>
        <authorList>
            <consortium name="DOE Joint Genome Institute"/>
            <person name="Peter M."/>
            <person name="Kohler A."/>
            <person name="Ohm R.A."/>
            <person name="Kuo A."/>
            <person name="Krutzmann J."/>
            <person name="Morin E."/>
            <person name="Arend M."/>
            <person name="Barry K.W."/>
            <person name="Binder M."/>
            <person name="Choi C."/>
            <person name="Clum A."/>
            <person name="Copeland A."/>
            <person name="Grisel N."/>
            <person name="Haridas S."/>
            <person name="Kipfer T."/>
            <person name="LaButti K."/>
            <person name="Lindquist E."/>
            <person name="Lipzen A."/>
            <person name="Maire R."/>
            <person name="Meier B."/>
            <person name="Mihaltcheva S."/>
            <person name="Molinier V."/>
            <person name="Murat C."/>
            <person name="Poggeler S."/>
            <person name="Quandt C.A."/>
            <person name="Sperisen C."/>
            <person name="Tritt A."/>
            <person name="Tisserant E."/>
            <person name="Crous P.W."/>
            <person name="Henrissat B."/>
            <person name="Nehls U."/>
            <person name="Egli S."/>
            <person name="Spatafora J.W."/>
            <person name="Grigoriev I.V."/>
            <person name="Martin F.M."/>
        </authorList>
    </citation>
    <scope>NUCLEOTIDE SEQUENCE [LARGE SCALE GENOMIC DNA]</scope>
    <source>
        <strain evidence="8 9">CBS 459.81</strain>
    </source>
</reference>
<evidence type="ECO:0000256" key="6">
    <source>
        <dbReference type="SAM" id="MobiDB-lite"/>
    </source>
</evidence>
<dbReference type="Proteomes" id="UP000250266">
    <property type="component" value="Unassembled WGS sequence"/>
</dbReference>
<protein>
    <recommendedName>
        <fullName evidence="10">Stress response RCI peptide</fullName>
    </recommendedName>
</protein>
<keyword evidence="3 7" id="KW-0812">Transmembrane</keyword>
<dbReference type="AlphaFoldDB" id="A0A8E2E5T2"/>
<evidence type="ECO:0000256" key="2">
    <source>
        <dbReference type="ARBA" id="ARBA00009530"/>
    </source>
</evidence>
<feature type="transmembrane region" description="Helical" evidence="7">
    <location>
        <begin position="32"/>
        <end position="54"/>
    </location>
</feature>
<dbReference type="PANTHER" id="PTHR21659">
    <property type="entry name" value="HYDROPHOBIC PROTEIN RCI2 LOW TEMPERATURE AND SALT RESPONSIVE PROTEIN LTI6 -RELATED"/>
    <property type="match status" value="1"/>
</dbReference>
<evidence type="ECO:0000313" key="9">
    <source>
        <dbReference type="Proteomes" id="UP000250266"/>
    </source>
</evidence>
<accession>A0A8E2E5T2</accession>
<evidence type="ECO:0000256" key="7">
    <source>
        <dbReference type="SAM" id="Phobius"/>
    </source>
</evidence>
<comment type="similarity">
    <text evidence="2">Belongs to the UPF0057 (PMP3) family.</text>
</comment>
<evidence type="ECO:0000256" key="5">
    <source>
        <dbReference type="ARBA" id="ARBA00023136"/>
    </source>
</evidence>
<dbReference type="EMBL" id="KV745105">
    <property type="protein sequence ID" value="OCK77709.1"/>
    <property type="molecule type" value="Genomic_DNA"/>
</dbReference>
<evidence type="ECO:0000313" key="8">
    <source>
        <dbReference type="EMBL" id="OCK77709.1"/>
    </source>
</evidence>
<dbReference type="Pfam" id="PF01679">
    <property type="entry name" value="Pmp3"/>
    <property type="match status" value="1"/>
</dbReference>
<gene>
    <name evidence="8" type="ORF">K432DRAFT_113033</name>
</gene>
<comment type="subcellular location">
    <subcellularLocation>
        <location evidence="1">Membrane</location>
    </subcellularLocation>
</comment>
<dbReference type="InterPro" id="IPR000612">
    <property type="entry name" value="PMP3"/>
</dbReference>
<dbReference type="PANTHER" id="PTHR21659:SF57">
    <property type="entry name" value="PLASMA MEMBRANE PROTEOLIPID 31"/>
    <property type="match status" value="1"/>
</dbReference>
<evidence type="ECO:0008006" key="10">
    <source>
        <dbReference type="Google" id="ProtNLM"/>
    </source>
</evidence>
<evidence type="ECO:0000256" key="1">
    <source>
        <dbReference type="ARBA" id="ARBA00004370"/>
    </source>
</evidence>
<feature type="compositionally biased region" description="Polar residues" evidence="6">
    <location>
        <begin position="105"/>
        <end position="127"/>
    </location>
</feature>
<evidence type="ECO:0000256" key="3">
    <source>
        <dbReference type="ARBA" id="ARBA00022692"/>
    </source>
</evidence>
<dbReference type="OrthoDB" id="2802411at2759"/>
<name>A0A8E2E5T2_9PEZI</name>
<sequence length="173" mass="18234">MCGTDCFLFLISILFPPIGVWVKRGLCSADSLINLALLCLGYLPGLLHSWYIIYKYPDPYDEYSAIADSEGGTVTYYYVQQGPAPRRGGHGYGTVNSEPAAGQFPGQQSGTTNSFPQGNVKVQEQNSAPTPAAPAPAPAPVQGGGEASSGAVTEENPPAYADVIQGDHKVQNP</sequence>
<organism evidence="8 9">
    <name type="scientific">Lepidopterella palustris CBS 459.81</name>
    <dbReference type="NCBI Taxonomy" id="1314670"/>
    <lineage>
        <taxon>Eukaryota</taxon>
        <taxon>Fungi</taxon>
        <taxon>Dikarya</taxon>
        <taxon>Ascomycota</taxon>
        <taxon>Pezizomycotina</taxon>
        <taxon>Dothideomycetes</taxon>
        <taxon>Pleosporomycetidae</taxon>
        <taxon>Mytilinidiales</taxon>
        <taxon>Argynnaceae</taxon>
        <taxon>Lepidopterella</taxon>
    </lineage>
</organism>
<dbReference type="PROSITE" id="PS01309">
    <property type="entry name" value="UPF0057"/>
    <property type="match status" value="1"/>
</dbReference>
<keyword evidence="9" id="KW-1185">Reference proteome</keyword>
<proteinExistence type="inferred from homology"/>
<feature type="region of interest" description="Disordered" evidence="6">
    <location>
        <begin position="87"/>
        <end position="173"/>
    </location>
</feature>
<dbReference type="GO" id="GO:0016020">
    <property type="term" value="C:membrane"/>
    <property type="evidence" value="ECO:0007669"/>
    <property type="project" value="UniProtKB-SubCell"/>
</dbReference>